<organism evidence="7 8">
    <name type="scientific">Acrocarpospora pleiomorpha</name>
    <dbReference type="NCBI Taxonomy" id="90975"/>
    <lineage>
        <taxon>Bacteria</taxon>
        <taxon>Bacillati</taxon>
        <taxon>Actinomycetota</taxon>
        <taxon>Actinomycetes</taxon>
        <taxon>Streptosporangiales</taxon>
        <taxon>Streptosporangiaceae</taxon>
        <taxon>Acrocarpospora</taxon>
    </lineage>
</organism>
<reference evidence="7 8" key="1">
    <citation type="submission" date="2019-10" db="EMBL/GenBank/DDBJ databases">
        <title>Whole genome shotgun sequence of Acrocarpospora pleiomorpha NBRC 16267.</title>
        <authorList>
            <person name="Ichikawa N."/>
            <person name="Kimura A."/>
            <person name="Kitahashi Y."/>
            <person name="Komaki H."/>
            <person name="Oguchi A."/>
        </authorList>
    </citation>
    <scope>NUCLEOTIDE SEQUENCE [LARGE SCALE GENOMIC DNA]</scope>
    <source>
        <strain evidence="7 8">NBRC 16267</strain>
    </source>
</reference>
<evidence type="ECO:0000256" key="4">
    <source>
        <dbReference type="PROSITE-ProRule" id="PRU00335"/>
    </source>
</evidence>
<dbReference type="PRINTS" id="PR00455">
    <property type="entry name" value="HTHTETR"/>
</dbReference>
<evidence type="ECO:0000256" key="3">
    <source>
        <dbReference type="ARBA" id="ARBA00023163"/>
    </source>
</evidence>
<name>A0A5M3Y2A4_9ACTN</name>
<comment type="caution">
    <text evidence="7">The sequence shown here is derived from an EMBL/GenBank/DDBJ whole genome shotgun (WGS) entry which is preliminary data.</text>
</comment>
<proteinExistence type="predicted"/>
<protein>
    <submittedName>
        <fullName evidence="7">TetR family transcriptional regulator</fullName>
    </submittedName>
</protein>
<dbReference type="AlphaFoldDB" id="A0A5M3Y2A4"/>
<keyword evidence="2 4" id="KW-0238">DNA-binding</keyword>
<dbReference type="Pfam" id="PF21943">
    <property type="entry name" value="TetR_C_46"/>
    <property type="match status" value="1"/>
</dbReference>
<dbReference type="PANTHER" id="PTHR30055:SF174">
    <property type="entry name" value="TRANSCRIPTIONAL REGULATORY PROTEIN (PROBABLY TETR-FAMILY)-RELATED"/>
    <property type="match status" value="1"/>
</dbReference>
<dbReference type="InterPro" id="IPR009057">
    <property type="entry name" value="Homeodomain-like_sf"/>
</dbReference>
<evidence type="ECO:0000313" key="8">
    <source>
        <dbReference type="Proteomes" id="UP000377595"/>
    </source>
</evidence>
<feature type="DNA-binding region" description="H-T-H motif" evidence="4">
    <location>
        <begin position="59"/>
        <end position="78"/>
    </location>
</feature>
<evidence type="ECO:0000256" key="5">
    <source>
        <dbReference type="SAM" id="MobiDB-lite"/>
    </source>
</evidence>
<dbReference type="PROSITE" id="PS50977">
    <property type="entry name" value="HTH_TETR_2"/>
    <property type="match status" value="1"/>
</dbReference>
<accession>A0A5M3Y2A4</accession>
<dbReference type="Proteomes" id="UP000377595">
    <property type="component" value="Unassembled WGS sequence"/>
</dbReference>
<dbReference type="InterPro" id="IPR001647">
    <property type="entry name" value="HTH_TetR"/>
</dbReference>
<dbReference type="EMBL" id="BLAF01000132">
    <property type="protein sequence ID" value="GES27444.1"/>
    <property type="molecule type" value="Genomic_DNA"/>
</dbReference>
<dbReference type="InterPro" id="IPR054129">
    <property type="entry name" value="DesT_TetR_C"/>
</dbReference>
<keyword evidence="3" id="KW-0804">Transcription</keyword>
<dbReference type="Gene3D" id="1.10.357.10">
    <property type="entry name" value="Tetracycline Repressor, domain 2"/>
    <property type="match status" value="1"/>
</dbReference>
<dbReference type="PANTHER" id="PTHR30055">
    <property type="entry name" value="HTH-TYPE TRANSCRIPTIONAL REGULATOR RUTR"/>
    <property type="match status" value="1"/>
</dbReference>
<evidence type="ECO:0000313" key="7">
    <source>
        <dbReference type="EMBL" id="GES27444.1"/>
    </source>
</evidence>
<dbReference type="GO" id="GO:0000976">
    <property type="term" value="F:transcription cis-regulatory region binding"/>
    <property type="evidence" value="ECO:0007669"/>
    <property type="project" value="TreeGrafter"/>
</dbReference>
<dbReference type="InterPro" id="IPR050109">
    <property type="entry name" value="HTH-type_TetR-like_transc_reg"/>
</dbReference>
<evidence type="ECO:0000256" key="1">
    <source>
        <dbReference type="ARBA" id="ARBA00023015"/>
    </source>
</evidence>
<gene>
    <name evidence="7" type="ORF">Aple_103440</name>
</gene>
<sequence length="231" mass="25760">MGATPRPAKLDAKDRDNSEQPNQSDQRPARRRLSVDRRREELIAAALELFSKHDADDVSIDDVALSAGASRALVYHYFGGKQELYVAALRSAADELEARLRPQQGGRPIDELSAGLRRYFDFVEEHAAGFAALLRGGPADRSGEIGEIVDGVRQRLFRLIMSQMRVTEPSPVLRITLRSWIASVETAGLDWLEHRDLDRPTLERLLGEQMVALVGVAADYDPEVERLTRSS</sequence>
<dbReference type="GO" id="GO:0003700">
    <property type="term" value="F:DNA-binding transcription factor activity"/>
    <property type="evidence" value="ECO:0007669"/>
    <property type="project" value="TreeGrafter"/>
</dbReference>
<keyword evidence="1" id="KW-0805">Transcription regulation</keyword>
<evidence type="ECO:0000256" key="2">
    <source>
        <dbReference type="ARBA" id="ARBA00023125"/>
    </source>
</evidence>
<dbReference type="RefSeq" id="WP_246265677.1">
    <property type="nucleotide sequence ID" value="NZ_BAAAHM010000073.1"/>
</dbReference>
<feature type="region of interest" description="Disordered" evidence="5">
    <location>
        <begin position="1"/>
        <end position="34"/>
    </location>
</feature>
<feature type="domain" description="HTH tetR-type" evidence="6">
    <location>
        <begin position="36"/>
        <end position="96"/>
    </location>
</feature>
<feature type="compositionally biased region" description="Basic and acidic residues" evidence="5">
    <location>
        <begin position="8"/>
        <end position="18"/>
    </location>
</feature>
<evidence type="ECO:0000259" key="6">
    <source>
        <dbReference type="PROSITE" id="PS50977"/>
    </source>
</evidence>
<keyword evidence="8" id="KW-1185">Reference proteome</keyword>
<dbReference type="SUPFAM" id="SSF46689">
    <property type="entry name" value="Homeodomain-like"/>
    <property type="match status" value="1"/>
</dbReference>
<dbReference type="Pfam" id="PF00440">
    <property type="entry name" value="TetR_N"/>
    <property type="match status" value="1"/>
</dbReference>